<feature type="compositionally biased region" description="Polar residues" evidence="1">
    <location>
        <begin position="153"/>
        <end position="171"/>
    </location>
</feature>
<feature type="compositionally biased region" description="Basic and acidic residues" evidence="1">
    <location>
        <begin position="184"/>
        <end position="193"/>
    </location>
</feature>
<gene>
    <name evidence="2" type="ORF">OUZ56_010015</name>
</gene>
<organism evidence="2 3">
    <name type="scientific">Daphnia magna</name>
    <dbReference type="NCBI Taxonomy" id="35525"/>
    <lineage>
        <taxon>Eukaryota</taxon>
        <taxon>Metazoa</taxon>
        <taxon>Ecdysozoa</taxon>
        <taxon>Arthropoda</taxon>
        <taxon>Crustacea</taxon>
        <taxon>Branchiopoda</taxon>
        <taxon>Diplostraca</taxon>
        <taxon>Cladocera</taxon>
        <taxon>Anomopoda</taxon>
        <taxon>Daphniidae</taxon>
        <taxon>Daphnia</taxon>
    </lineage>
</organism>
<evidence type="ECO:0000256" key="1">
    <source>
        <dbReference type="SAM" id="MobiDB-lite"/>
    </source>
</evidence>
<comment type="caution">
    <text evidence="2">The sequence shown here is derived from an EMBL/GenBank/DDBJ whole genome shotgun (WGS) entry which is preliminary data.</text>
</comment>
<accession>A0ABR0AHJ6</accession>
<dbReference type="EMBL" id="JAOYFB010000037">
    <property type="protein sequence ID" value="KAK4024592.1"/>
    <property type="molecule type" value="Genomic_DNA"/>
</dbReference>
<feature type="compositionally biased region" description="Basic and acidic residues" evidence="1">
    <location>
        <begin position="200"/>
        <end position="210"/>
    </location>
</feature>
<evidence type="ECO:0008006" key="4">
    <source>
        <dbReference type="Google" id="ProtNLM"/>
    </source>
</evidence>
<protein>
    <recommendedName>
        <fullName evidence="4">THAP-type domain-containing protein</fullName>
    </recommendedName>
</protein>
<feature type="region of interest" description="Disordered" evidence="1">
    <location>
        <begin position="150"/>
        <end position="210"/>
    </location>
</feature>
<evidence type="ECO:0000313" key="3">
    <source>
        <dbReference type="Proteomes" id="UP001234178"/>
    </source>
</evidence>
<dbReference type="Proteomes" id="UP001234178">
    <property type="component" value="Unassembled WGS sequence"/>
</dbReference>
<reference evidence="2 3" key="1">
    <citation type="journal article" date="2023" name="Nucleic Acids Res.">
        <title>The hologenome of Daphnia magna reveals possible DNA methylation and microbiome-mediated evolution of the host genome.</title>
        <authorList>
            <person name="Chaturvedi A."/>
            <person name="Li X."/>
            <person name="Dhandapani V."/>
            <person name="Marshall H."/>
            <person name="Kissane S."/>
            <person name="Cuenca-Cambronero M."/>
            <person name="Asole G."/>
            <person name="Calvet F."/>
            <person name="Ruiz-Romero M."/>
            <person name="Marangio P."/>
            <person name="Guigo R."/>
            <person name="Rago D."/>
            <person name="Mirbahai L."/>
            <person name="Eastwood N."/>
            <person name="Colbourne J.K."/>
            <person name="Zhou J."/>
            <person name="Mallon E."/>
            <person name="Orsini L."/>
        </authorList>
    </citation>
    <scope>NUCLEOTIDE SEQUENCE [LARGE SCALE GENOMIC DNA]</scope>
    <source>
        <strain evidence="2">LRV0_1</strain>
    </source>
</reference>
<proteinExistence type="predicted"/>
<name>A0ABR0AHJ6_9CRUS</name>
<evidence type="ECO:0000313" key="2">
    <source>
        <dbReference type="EMBL" id="KAK4024592.1"/>
    </source>
</evidence>
<sequence length="210" mass="23269">MPKLRLVPLDKDLLERRLVALKEVVGTNYDNVPIGLTCVCSDHFQSDEESNVDVSLLNDDNCASFINSDIASSSDIVENYSTAATEYSSSRPNPSIDLISAAGKYRNEIASLIYDLRRAGVESPQEYKLGDLIHFDEQDTEMQENIERHIDESQNNSNGTTSFATDSSTEGSQDELGVSADNSKPVDDEKQQLKESIASLDEKLEKKKID</sequence>
<keyword evidence="3" id="KW-1185">Reference proteome</keyword>